<dbReference type="GO" id="GO:0042910">
    <property type="term" value="F:xenobiotic transmembrane transporter activity"/>
    <property type="evidence" value="ECO:0007669"/>
    <property type="project" value="TreeGrafter"/>
</dbReference>
<gene>
    <name evidence="2" type="primary">yegN_3</name>
    <name evidence="2" type="ORF">NCTC7102_02252</name>
</gene>
<dbReference type="EMBL" id="LR133909">
    <property type="protein sequence ID" value="VDY40698.1"/>
    <property type="molecule type" value="Genomic_DNA"/>
</dbReference>
<dbReference type="SUPFAM" id="SSF82866">
    <property type="entry name" value="Multidrug efflux transporter AcrB transmembrane domain"/>
    <property type="match status" value="1"/>
</dbReference>
<feature type="transmembrane region" description="Helical" evidence="1">
    <location>
        <begin position="45"/>
        <end position="69"/>
    </location>
</feature>
<reference evidence="2 3" key="1">
    <citation type="submission" date="2018-12" db="EMBL/GenBank/DDBJ databases">
        <authorList>
            <consortium name="Pathogen Informatics"/>
        </authorList>
    </citation>
    <scope>NUCLEOTIDE SEQUENCE [LARGE SCALE GENOMIC DNA]</scope>
    <source>
        <strain evidence="2 3">NCTC7102</strain>
    </source>
</reference>
<proteinExistence type="predicted"/>
<evidence type="ECO:0000313" key="2">
    <source>
        <dbReference type="EMBL" id="VDY40698.1"/>
    </source>
</evidence>
<keyword evidence="1" id="KW-0812">Transmembrane</keyword>
<feature type="transmembrane region" description="Helical" evidence="1">
    <location>
        <begin position="21"/>
        <end position="39"/>
    </location>
</feature>
<dbReference type="AlphaFoldDB" id="A0A447JFY3"/>
<organism evidence="2 3">
    <name type="scientific">Salmonella enterica subsp. enterica serovar Daytona</name>
    <dbReference type="NCBI Taxonomy" id="1962639"/>
    <lineage>
        <taxon>Bacteria</taxon>
        <taxon>Pseudomonadati</taxon>
        <taxon>Pseudomonadota</taxon>
        <taxon>Gammaproteobacteria</taxon>
        <taxon>Enterobacterales</taxon>
        <taxon>Enterobacteriaceae</taxon>
        <taxon>Salmonella</taxon>
    </lineage>
</organism>
<dbReference type="PANTHER" id="PTHR32063:SF21">
    <property type="entry name" value="MULTIDRUG RESISTANCE PROTEIN MDTB"/>
    <property type="match status" value="1"/>
</dbReference>
<dbReference type="GO" id="GO:0005886">
    <property type="term" value="C:plasma membrane"/>
    <property type="evidence" value="ECO:0007669"/>
    <property type="project" value="TreeGrafter"/>
</dbReference>
<dbReference type="Gene3D" id="1.20.1640.10">
    <property type="entry name" value="Multidrug efflux transporter AcrB transmembrane domain"/>
    <property type="match status" value="1"/>
</dbReference>
<name>A0A447JFY3_SALET</name>
<keyword evidence="1" id="KW-0472">Membrane</keyword>
<dbReference type="Gene3D" id="3.30.70.1320">
    <property type="entry name" value="Multidrug efflux transporter AcrB pore domain like"/>
    <property type="match status" value="1"/>
</dbReference>
<evidence type="ECO:0000313" key="3">
    <source>
        <dbReference type="Proteomes" id="UP000281393"/>
    </source>
</evidence>
<sequence length="70" mass="7685">MKVTVLSDRTTNIRASVRDTQFELMLAIALVVMIIYLFLRNIPATIIPGVAVPLSLIGTFCGDGVFGFFH</sequence>
<accession>A0A447JFY3</accession>
<protein>
    <submittedName>
        <fullName evidence="2">RND family transporter protein</fullName>
    </submittedName>
</protein>
<dbReference type="PRINTS" id="PR00702">
    <property type="entry name" value="ACRIFLAVINRP"/>
</dbReference>
<dbReference type="PANTHER" id="PTHR32063">
    <property type="match status" value="1"/>
</dbReference>
<dbReference type="Pfam" id="PF00873">
    <property type="entry name" value="ACR_tran"/>
    <property type="match status" value="1"/>
</dbReference>
<keyword evidence="1" id="KW-1133">Transmembrane helix</keyword>
<evidence type="ECO:0000256" key="1">
    <source>
        <dbReference type="SAM" id="Phobius"/>
    </source>
</evidence>
<dbReference type="Proteomes" id="UP000281393">
    <property type="component" value="Chromosome"/>
</dbReference>
<dbReference type="InterPro" id="IPR001036">
    <property type="entry name" value="Acrflvin-R"/>
</dbReference>